<dbReference type="KEGG" id="fax:FUAX_30270"/>
<proteinExistence type="predicted"/>
<accession>A0AAU9CML2</accession>
<dbReference type="Proteomes" id="UP001348817">
    <property type="component" value="Chromosome"/>
</dbReference>
<gene>
    <name evidence="1" type="ORF">FUAX_30270</name>
</gene>
<reference evidence="1 2" key="1">
    <citation type="submission" date="2021-12" db="EMBL/GenBank/DDBJ databases">
        <title>Genome sequencing of bacteria with rrn-lacking chromosome and rrn-plasmid.</title>
        <authorList>
            <person name="Anda M."/>
            <person name="Iwasaki W."/>
        </authorList>
    </citation>
    <scope>NUCLEOTIDE SEQUENCE [LARGE SCALE GENOMIC DNA]</scope>
    <source>
        <strain evidence="1 2">DSM 100852</strain>
    </source>
</reference>
<evidence type="ECO:0000313" key="2">
    <source>
        <dbReference type="Proteomes" id="UP001348817"/>
    </source>
</evidence>
<dbReference type="AlphaFoldDB" id="A0AAU9CML2"/>
<protein>
    <recommendedName>
        <fullName evidence="3">Gliding motility-associated C-terminal domain-containing protein</fullName>
    </recommendedName>
</protein>
<evidence type="ECO:0008006" key="3">
    <source>
        <dbReference type="Google" id="ProtNLM"/>
    </source>
</evidence>
<dbReference type="Gene3D" id="2.60.40.4070">
    <property type="match status" value="1"/>
</dbReference>
<name>A0AAU9CML2_9BACT</name>
<dbReference type="Pfam" id="PF13585">
    <property type="entry name" value="CHU_C"/>
    <property type="match status" value="1"/>
</dbReference>
<evidence type="ECO:0000313" key="1">
    <source>
        <dbReference type="EMBL" id="BDD10595.1"/>
    </source>
</evidence>
<dbReference type="RefSeq" id="WP_338392139.1">
    <property type="nucleotide sequence ID" value="NZ_AP025314.1"/>
</dbReference>
<dbReference type="Gene3D" id="2.60.40.10">
    <property type="entry name" value="Immunoglobulins"/>
    <property type="match status" value="1"/>
</dbReference>
<dbReference type="InterPro" id="IPR013783">
    <property type="entry name" value="Ig-like_fold"/>
</dbReference>
<keyword evidence="2" id="KW-1185">Reference proteome</keyword>
<sequence>MSKRRFFRFGALNGLLLIFFLVFLPNVSQATHIRAGEIIAQVVDCAGLRYKFTIIGYTDTGSDVQFGGGEIDFGDGSDPVAFDTRDFKVRQDLGDEIAKVVFEVEHAYPSSGEYIISFREFNRNAGVLNMINSVETPFYIETKLLIDSFIPCNESVNLLIPPVDKAAVGVTYVHNPGAWDPEGDSLSYEIVINKQERDKEVNGYRFPNDPLFGGTVQGGTAPAEFRMDPVTGDLVWDAPGTAGEYNIAFRVYEWRLVLGTWVQLGYVTRDMQIIVEDTDNEPPEILLPPDTCIVAGELLQAEITATDPDGHPIQMTAHSGIFELRESDRATYSPNDGRYQTPPGKAKLDIEWTPLCKYVRNRPYDVVIKAKDNPGATGVPLATFETWRVTVVAPKPELISAEQVTGNKVRVRWEDYTEKFGCGATRTERLRTKVYRKVGPGTVSSGDCKVGLEDGSGYVLVGEANAKDRLFDDDVELVYGATYCYRIVMEFTDEYGGTSFVSDERCVTFEEDDKTAAVITNVDIDKVNNADGDIIVRWTLPYDVDPAKYPGPYTYDVYRRNLSSLQSTWEKIVTTDQLEYRDKGLDTQTDVYQYYIATADKDGQYLANSGKASTVQAEMSVTTGAIILTWNATVPWTNSWSDGTEASEHVVYRNQVLEDDLTAFVEIGTVDVTESGLRFTDNGSHNGKPLDLDTEYCYYVLAKGSYFNSPKVPEPLKNRSQIICGSPDDGKPPCAPFDLQVNNGESCEERMSSLPCEVNTFANTLTWKGKTDGECGNDISEYKVYYAPDNDSPFEVLGTSKSPAFVHSDLTSIAGCYYIVAVDRAKNESLSSDTLCLDNCPSFWLPNTFTPNNDDKNETFGPYKKIDDVVVDFTRCPRFVRSLHFKVLTRHGRVIYEFVKKPGDGQDIDVLWDGMSEGGKDVSTGVYHYIVDVTFDVLDPAKRKQTFKGWIHKMK</sequence>
<organism evidence="1 2">
    <name type="scientific">Fulvitalea axinellae</name>
    <dbReference type="NCBI Taxonomy" id="1182444"/>
    <lineage>
        <taxon>Bacteria</taxon>
        <taxon>Pseudomonadati</taxon>
        <taxon>Bacteroidota</taxon>
        <taxon>Cytophagia</taxon>
        <taxon>Cytophagales</taxon>
        <taxon>Persicobacteraceae</taxon>
        <taxon>Fulvitalea</taxon>
    </lineage>
</organism>
<dbReference type="EMBL" id="AP025314">
    <property type="protein sequence ID" value="BDD10595.1"/>
    <property type="molecule type" value="Genomic_DNA"/>
</dbReference>